<keyword evidence="9" id="KW-1185">Reference proteome</keyword>
<gene>
    <name evidence="8" type="ORF">GMORB2_0657</name>
</gene>
<sequence length="458" mass="51767">MAPSSHHVALPGDFIAVLTLQNLLVLTAIFIVYHAVKALYSIYIYPFYTSPLRHLPTPTENHHWILGQAKNLFSKPWIPYFYRDFSSRYPDSPFIRILKVANAEVLVPNTISAYREILQTKSECFVKPSESRTGAIIVIGEGLPWSHGNIHRLRRTALNKLFSPQRMKACEPRVRAKVEQMATMLAAKRMTPGDPVDIESEIWKATLDIAGIKTMGTDLNHLGSGDSPLYDIFTTTMRPTVRGHVTRLMVAYMPFRSWLPMEALSEFASKCAAARDFILGHVRERRSAWERSKSRPGEHDAALLQAMVENDGLWNDGEVVEHVLNFMILVQWIPRESTCDLMIDGVAIPKGTRFNLVPAMVNLKPEIWGPDAAVFDPDRWNPDRLTGDAGGAYSFATFHNGPRVCIGKALTYMEMKLMIVELVSKYRLATTHVGELEMESPSFTLKPKDRVKLQMTEI</sequence>
<dbReference type="InterPro" id="IPR001128">
    <property type="entry name" value="Cyt_P450"/>
</dbReference>
<evidence type="ECO:0000256" key="1">
    <source>
        <dbReference type="ARBA" id="ARBA00001971"/>
    </source>
</evidence>
<dbReference type="PROSITE" id="PS00086">
    <property type="entry name" value="CYTOCHROME_P450"/>
    <property type="match status" value="1"/>
</dbReference>
<keyword evidence="4 6" id="KW-0479">Metal-binding</keyword>
<keyword evidence="7" id="KW-0812">Transmembrane</keyword>
<dbReference type="PANTHER" id="PTHR24305">
    <property type="entry name" value="CYTOCHROME P450"/>
    <property type="match status" value="1"/>
</dbReference>
<organism evidence="8 9">
    <name type="scientific">Geosmithia morbida</name>
    <dbReference type="NCBI Taxonomy" id="1094350"/>
    <lineage>
        <taxon>Eukaryota</taxon>
        <taxon>Fungi</taxon>
        <taxon>Dikarya</taxon>
        <taxon>Ascomycota</taxon>
        <taxon>Pezizomycotina</taxon>
        <taxon>Sordariomycetes</taxon>
        <taxon>Hypocreomycetidae</taxon>
        <taxon>Hypocreales</taxon>
        <taxon>Bionectriaceae</taxon>
        <taxon>Geosmithia</taxon>
    </lineage>
</organism>
<dbReference type="AlphaFoldDB" id="A0A9P5D8L6"/>
<evidence type="ECO:0000256" key="7">
    <source>
        <dbReference type="SAM" id="Phobius"/>
    </source>
</evidence>
<comment type="cofactor">
    <cofactor evidence="1">
        <name>heme</name>
        <dbReference type="ChEBI" id="CHEBI:30413"/>
    </cofactor>
</comment>
<evidence type="ECO:0000313" key="8">
    <source>
        <dbReference type="EMBL" id="KAF4126920.1"/>
    </source>
</evidence>
<reference evidence="8" key="1">
    <citation type="submission" date="2020-03" db="EMBL/GenBank/DDBJ databases">
        <title>Site-based positive gene gene selection in Geosmithia morbida across the United States reveals a broad range of putative effectors and factors for local host and environmental adapation.</title>
        <authorList>
            <person name="Onufrak A."/>
            <person name="Murdoch R.W."/>
            <person name="Gazis R."/>
            <person name="Huff M."/>
            <person name="Staton M."/>
            <person name="Klingeman W."/>
            <person name="Hadziabdic D."/>
        </authorList>
    </citation>
    <scope>NUCLEOTIDE SEQUENCE</scope>
    <source>
        <strain evidence="8">1262</strain>
    </source>
</reference>
<comment type="caution">
    <text evidence="8">The sequence shown here is derived from an EMBL/GenBank/DDBJ whole genome shotgun (WGS) entry which is preliminary data.</text>
</comment>
<dbReference type="GO" id="GO:0005506">
    <property type="term" value="F:iron ion binding"/>
    <property type="evidence" value="ECO:0007669"/>
    <property type="project" value="InterPro"/>
</dbReference>
<dbReference type="GO" id="GO:0016705">
    <property type="term" value="F:oxidoreductase activity, acting on paired donors, with incorporation or reduction of molecular oxygen"/>
    <property type="evidence" value="ECO:0007669"/>
    <property type="project" value="InterPro"/>
</dbReference>
<dbReference type="RefSeq" id="XP_035325572.1">
    <property type="nucleotide sequence ID" value="XM_035462642.1"/>
</dbReference>
<comment type="similarity">
    <text evidence="2 6">Belongs to the cytochrome P450 family.</text>
</comment>
<dbReference type="PANTHER" id="PTHR24305:SF166">
    <property type="entry name" value="CYTOCHROME P450 12A4, MITOCHONDRIAL-RELATED"/>
    <property type="match status" value="1"/>
</dbReference>
<dbReference type="GeneID" id="55966887"/>
<dbReference type="EMBL" id="JAANYQ010000001">
    <property type="protein sequence ID" value="KAF4126920.1"/>
    <property type="molecule type" value="Genomic_DNA"/>
</dbReference>
<dbReference type="GO" id="GO:0020037">
    <property type="term" value="F:heme binding"/>
    <property type="evidence" value="ECO:0007669"/>
    <property type="project" value="InterPro"/>
</dbReference>
<keyword evidence="3 6" id="KW-0349">Heme</keyword>
<evidence type="ECO:0000313" key="9">
    <source>
        <dbReference type="Proteomes" id="UP000749293"/>
    </source>
</evidence>
<evidence type="ECO:0000256" key="2">
    <source>
        <dbReference type="ARBA" id="ARBA00010617"/>
    </source>
</evidence>
<dbReference type="SUPFAM" id="SSF48264">
    <property type="entry name" value="Cytochrome P450"/>
    <property type="match status" value="1"/>
</dbReference>
<keyword evidence="7" id="KW-0472">Membrane</keyword>
<keyword evidence="6" id="KW-0503">Monooxygenase</keyword>
<protein>
    <submittedName>
        <fullName evidence="8">Cytochrome P450</fullName>
    </submittedName>
</protein>
<keyword evidence="7" id="KW-1133">Transmembrane helix</keyword>
<evidence type="ECO:0000256" key="4">
    <source>
        <dbReference type="ARBA" id="ARBA00022723"/>
    </source>
</evidence>
<dbReference type="InterPro" id="IPR036396">
    <property type="entry name" value="Cyt_P450_sf"/>
</dbReference>
<dbReference type="Gene3D" id="1.10.630.10">
    <property type="entry name" value="Cytochrome P450"/>
    <property type="match status" value="2"/>
</dbReference>
<dbReference type="Proteomes" id="UP000749293">
    <property type="component" value="Unassembled WGS sequence"/>
</dbReference>
<dbReference type="InterPro" id="IPR017972">
    <property type="entry name" value="Cyt_P450_CS"/>
</dbReference>
<evidence type="ECO:0000256" key="3">
    <source>
        <dbReference type="ARBA" id="ARBA00022617"/>
    </source>
</evidence>
<name>A0A9P5D8L6_9HYPO</name>
<dbReference type="InterPro" id="IPR050121">
    <property type="entry name" value="Cytochrome_P450_monoxygenase"/>
</dbReference>
<feature type="transmembrane region" description="Helical" evidence="7">
    <location>
        <begin position="14"/>
        <end position="36"/>
    </location>
</feature>
<accession>A0A9P5D8L6</accession>
<keyword evidence="6" id="KW-0560">Oxidoreductase</keyword>
<dbReference type="OrthoDB" id="1470350at2759"/>
<evidence type="ECO:0000256" key="6">
    <source>
        <dbReference type="RuleBase" id="RU000461"/>
    </source>
</evidence>
<proteinExistence type="inferred from homology"/>
<evidence type="ECO:0000256" key="5">
    <source>
        <dbReference type="ARBA" id="ARBA00023004"/>
    </source>
</evidence>
<dbReference type="GO" id="GO:0004497">
    <property type="term" value="F:monooxygenase activity"/>
    <property type="evidence" value="ECO:0007669"/>
    <property type="project" value="UniProtKB-KW"/>
</dbReference>
<dbReference type="Pfam" id="PF00067">
    <property type="entry name" value="p450"/>
    <property type="match status" value="2"/>
</dbReference>
<keyword evidence="5 6" id="KW-0408">Iron</keyword>